<evidence type="ECO:0000256" key="1">
    <source>
        <dbReference type="ARBA" id="ARBA00007274"/>
    </source>
</evidence>
<evidence type="ECO:0000313" key="7">
    <source>
        <dbReference type="EMBL" id="SQB98094.1"/>
    </source>
</evidence>
<dbReference type="Proteomes" id="UP000250166">
    <property type="component" value="Unassembled WGS sequence"/>
</dbReference>
<dbReference type="InterPro" id="IPR018357">
    <property type="entry name" value="Hexapep_transf_CS"/>
</dbReference>
<evidence type="ECO:0000256" key="6">
    <source>
        <dbReference type="PIRSR" id="PIRSR620019-2"/>
    </source>
</evidence>
<dbReference type="InterPro" id="IPR001451">
    <property type="entry name" value="Hexapep"/>
</dbReference>
<reference evidence="7 8" key="1">
    <citation type="submission" date="2018-06" db="EMBL/GenBank/DDBJ databases">
        <authorList>
            <consortium name="Pathogen Informatics"/>
            <person name="Doyle S."/>
        </authorList>
    </citation>
    <scope>NUCLEOTIDE SEQUENCE [LARGE SCALE GENOMIC DNA]</scope>
    <source>
        <strain evidence="7 8">NCTC13102</strain>
    </source>
</reference>
<feature type="binding site" evidence="6">
    <location>
        <position position="159"/>
    </location>
    <ligand>
        <name>acetyl-CoA</name>
        <dbReference type="ChEBI" id="CHEBI:57288"/>
    </ligand>
</feature>
<dbReference type="GO" id="GO:0008925">
    <property type="term" value="F:maltose O-acetyltransferase activity"/>
    <property type="evidence" value="ECO:0007669"/>
    <property type="project" value="UniProtKB-EC"/>
</dbReference>
<dbReference type="NCBIfam" id="TIGR03570">
    <property type="entry name" value="NeuD_NnaD"/>
    <property type="match status" value="1"/>
</dbReference>
<protein>
    <submittedName>
        <fullName evidence="7">Acetyl transferase</fullName>
        <ecNumber evidence="7">2.3.1.-</ecNumber>
        <ecNumber evidence="7">2.3.1.79</ecNumber>
    </submittedName>
</protein>
<evidence type="ECO:0000256" key="4">
    <source>
        <dbReference type="ARBA" id="ARBA00023315"/>
    </source>
</evidence>
<name>A0A2X3BE97_9HELI</name>
<keyword evidence="4 7" id="KW-0012">Acyltransferase</keyword>
<dbReference type="PANTHER" id="PTHR43300:SF7">
    <property type="entry name" value="UDP-N-ACETYLBACILLOSAMINE N-ACETYLTRANSFERASE"/>
    <property type="match status" value="1"/>
</dbReference>
<feature type="binding site" evidence="6">
    <location>
        <position position="79"/>
    </location>
    <ligand>
        <name>substrate</name>
    </ligand>
</feature>
<dbReference type="SUPFAM" id="SSF51161">
    <property type="entry name" value="Trimeric LpxA-like enzymes"/>
    <property type="match status" value="1"/>
</dbReference>
<comment type="similarity">
    <text evidence="1">Belongs to the transferase hexapeptide repeat family.</text>
</comment>
<feature type="site" description="Increases basicity of active site His" evidence="5">
    <location>
        <position position="151"/>
    </location>
</feature>
<sequence length="223" mass="24023">MKSPKQIIIWGGMGQAKVLHQLIRQTNFGQVCAVFDNNPNITPPLQNIPLYYGLDSYKDFIQTTHDKSNYMGIVAVASGHRGKDRIAFLEIFQKDGLHTPNLIHKQATILSPIHHSMQEYGIQILANSMIGVEVQLGKGVIVNSLANIEHECIIGNGVHIAPSATLCGGVKVGDYSFIGANAVVLPHLVIGKNVIVGAGSVVTKNIPDNSIVYGNPARIKPSS</sequence>
<dbReference type="PROSITE" id="PS00101">
    <property type="entry name" value="HEXAPEP_TRANSFERASES"/>
    <property type="match status" value="1"/>
</dbReference>
<evidence type="ECO:0000256" key="3">
    <source>
        <dbReference type="ARBA" id="ARBA00022737"/>
    </source>
</evidence>
<evidence type="ECO:0000256" key="2">
    <source>
        <dbReference type="ARBA" id="ARBA00022679"/>
    </source>
</evidence>
<dbReference type="InterPro" id="IPR050179">
    <property type="entry name" value="Trans_hexapeptide_repeat"/>
</dbReference>
<dbReference type="AlphaFoldDB" id="A0A2X3BE97"/>
<proteinExistence type="inferred from homology"/>
<dbReference type="InterPro" id="IPR011004">
    <property type="entry name" value="Trimer_LpxA-like_sf"/>
</dbReference>
<dbReference type="Pfam" id="PF00132">
    <property type="entry name" value="Hexapep"/>
    <property type="match status" value="1"/>
</dbReference>
<keyword evidence="3" id="KW-0677">Repeat</keyword>
<dbReference type="InterPro" id="IPR020019">
    <property type="entry name" value="AcTrfase_PglD-like"/>
</dbReference>
<dbReference type="EC" id="2.3.1.79" evidence="7"/>
<gene>
    <name evidence="7" type="primary">maa_1</name>
    <name evidence="7" type="ORF">NCTC13102_00544</name>
</gene>
<organism evidence="7 8">
    <name type="scientific">Helicobacter fennelliae</name>
    <dbReference type="NCBI Taxonomy" id="215"/>
    <lineage>
        <taxon>Bacteria</taxon>
        <taxon>Pseudomonadati</taxon>
        <taxon>Campylobacterota</taxon>
        <taxon>Epsilonproteobacteria</taxon>
        <taxon>Campylobacterales</taxon>
        <taxon>Helicobacteraceae</taxon>
        <taxon>Helicobacter</taxon>
    </lineage>
</organism>
<evidence type="ECO:0000256" key="5">
    <source>
        <dbReference type="PIRSR" id="PIRSR620019-1"/>
    </source>
</evidence>
<evidence type="ECO:0000313" key="8">
    <source>
        <dbReference type="Proteomes" id="UP000250166"/>
    </source>
</evidence>
<keyword evidence="2 7" id="KW-0808">Transferase</keyword>
<dbReference type="PANTHER" id="PTHR43300">
    <property type="entry name" value="ACETYLTRANSFERASE"/>
    <property type="match status" value="1"/>
</dbReference>
<dbReference type="CDD" id="cd03360">
    <property type="entry name" value="LbH_AT_putative"/>
    <property type="match status" value="1"/>
</dbReference>
<dbReference type="EMBL" id="UAWL01000006">
    <property type="protein sequence ID" value="SQB98094.1"/>
    <property type="molecule type" value="Genomic_DNA"/>
</dbReference>
<dbReference type="EC" id="2.3.1.-" evidence="7"/>
<accession>A0A2X3BE97</accession>
<dbReference type="Gene3D" id="2.160.10.10">
    <property type="entry name" value="Hexapeptide repeat proteins"/>
    <property type="match status" value="1"/>
</dbReference>
<feature type="active site" description="Proton acceptor" evidence="5">
    <location>
        <position position="150"/>
    </location>
</feature>